<feature type="non-terminal residue" evidence="2">
    <location>
        <position position="243"/>
    </location>
</feature>
<dbReference type="AlphaFoldDB" id="A0A316YUB8"/>
<dbReference type="InterPro" id="IPR027417">
    <property type="entry name" value="P-loop_NTPase"/>
</dbReference>
<protein>
    <submittedName>
        <fullName evidence="2">P-loop containing nucleoside triphosphate hydrolase protein</fullName>
    </submittedName>
</protein>
<evidence type="ECO:0000313" key="2">
    <source>
        <dbReference type="EMBL" id="PWN93170.1"/>
    </source>
</evidence>
<dbReference type="EMBL" id="KZ819634">
    <property type="protein sequence ID" value="PWN93170.1"/>
    <property type="molecule type" value="Genomic_DNA"/>
</dbReference>
<proteinExistence type="predicted"/>
<dbReference type="SUPFAM" id="SSF52540">
    <property type="entry name" value="P-loop containing nucleoside triphosphate hydrolases"/>
    <property type="match status" value="1"/>
</dbReference>
<dbReference type="InParanoid" id="A0A316YUB8"/>
<keyword evidence="2" id="KW-0378">Hydrolase</keyword>
<dbReference type="CDD" id="cd02024">
    <property type="entry name" value="NRK1"/>
    <property type="match status" value="1"/>
</dbReference>
<dbReference type="Proteomes" id="UP000245768">
    <property type="component" value="Unassembled WGS sequence"/>
</dbReference>
<dbReference type="GeneID" id="37040475"/>
<reference evidence="2 3" key="1">
    <citation type="journal article" date="2018" name="Mol. Biol. Evol.">
        <title>Broad Genomic Sampling Reveals a Smut Pathogenic Ancestry of the Fungal Clade Ustilaginomycotina.</title>
        <authorList>
            <person name="Kijpornyongpan T."/>
            <person name="Mondo S.J."/>
            <person name="Barry K."/>
            <person name="Sandor L."/>
            <person name="Lee J."/>
            <person name="Lipzen A."/>
            <person name="Pangilinan J."/>
            <person name="LaButti K."/>
            <person name="Hainaut M."/>
            <person name="Henrissat B."/>
            <person name="Grigoriev I.V."/>
            <person name="Spatafora J.W."/>
            <person name="Aime M.C."/>
        </authorList>
    </citation>
    <scope>NUCLEOTIDE SEQUENCE [LARGE SCALE GENOMIC DNA]</scope>
    <source>
        <strain evidence="2 3">MCA 4198</strain>
    </source>
</reference>
<feature type="region of interest" description="Disordered" evidence="1">
    <location>
        <begin position="92"/>
        <end position="119"/>
    </location>
</feature>
<dbReference type="PANTHER" id="PTHR10285">
    <property type="entry name" value="URIDINE KINASE"/>
    <property type="match status" value="1"/>
</dbReference>
<keyword evidence="3" id="KW-1185">Reference proteome</keyword>
<sequence>MTSSGGLDAGRVVVVGVGGATNSGKTTLAKRLLSMLPAGRGIMVHQDDFALPESELPWNEKAQARDWDHPVGTIDYERLDRTVQYIEAHRSLPPDHASHDHLNASSTAPPLSPASRGDGGPLASRLAALLAADDGLTLAILDGFLLYFSPRVHAHIDVRLFLRVPRHTLEERRHRREGYATAEGTVWQDPPGYFDDVVWPAYVLAHEQMFSGQDVECGDVVKVDKDSNEQGAPISNLILLEAD</sequence>
<dbReference type="OrthoDB" id="10041966at2759"/>
<evidence type="ECO:0000313" key="3">
    <source>
        <dbReference type="Proteomes" id="UP000245768"/>
    </source>
</evidence>
<dbReference type="Gene3D" id="3.40.50.300">
    <property type="entry name" value="P-loop containing nucleotide triphosphate hydrolases"/>
    <property type="match status" value="1"/>
</dbReference>
<gene>
    <name evidence="2" type="ORF">FA10DRAFT_222327</name>
</gene>
<dbReference type="GO" id="GO:0016787">
    <property type="term" value="F:hydrolase activity"/>
    <property type="evidence" value="ECO:0007669"/>
    <property type="project" value="UniProtKB-KW"/>
</dbReference>
<dbReference type="FunCoup" id="A0A316YUB8">
    <property type="interactions" value="209"/>
</dbReference>
<dbReference type="RefSeq" id="XP_025380368.1">
    <property type="nucleotide sequence ID" value="XM_025518559.1"/>
</dbReference>
<name>A0A316YUB8_9BASI</name>
<accession>A0A316YUB8</accession>
<feature type="compositionally biased region" description="Basic and acidic residues" evidence="1">
    <location>
        <begin position="92"/>
        <end position="102"/>
    </location>
</feature>
<evidence type="ECO:0000256" key="1">
    <source>
        <dbReference type="SAM" id="MobiDB-lite"/>
    </source>
</evidence>
<organism evidence="2 3">
    <name type="scientific">Acaromyces ingoldii</name>
    <dbReference type="NCBI Taxonomy" id="215250"/>
    <lineage>
        <taxon>Eukaryota</taxon>
        <taxon>Fungi</taxon>
        <taxon>Dikarya</taxon>
        <taxon>Basidiomycota</taxon>
        <taxon>Ustilaginomycotina</taxon>
        <taxon>Exobasidiomycetes</taxon>
        <taxon>Exobasidiales</taxon>
        <taxon>Cryptobasidiaceae</taxon>
        <taxon>Acaromyces</taxon>
    </lineage>
</organism>
<feature type="compositionally biased region" description="Low complexity" evidence="1">
    <location>
        <begin position="104"/>
        <end position="119"/>
    </location>
</feature>
<dbReference type="STRING" id="215250.A0A316YUB8"/>